<gene>
    <name evidence="2" type="ORF">B841_09180</name>
</gene>
<accession>S5SVR0</accession>
<name>S5SVR0_9CORY</name>
<protein>
    <recommendedName>
        <fullName evidence="4">Transmembrane protein</fullName>
    </recommendedName>
</protein>
<organism evidence="2 3">
    <name type="scientific">Corynebacterium maris DSM 45190</name>
    <dbReference type="NCBI Taxonomy" id="1224163"/>
    <lineage>
        <taxon>Bacteria</taxon>
        <taxon>Bacillati</taxon>
        <taxon>Actinomycetota</taxon>
        <taxon>Actinomycetes</taxon>
        <taxon>Mycobacteriales</taxon>
        <taxon>Corynebacteriaceae</taxon>
        <taxon>Corynebacterium</taxon>
    </lineage>
</organism>
<dbReference type="OrthoDB" id="4426180at2"/>
<dbReference type="RefSeq" id="WP_020935242.1">
    <property type="nucleotide sequence ID" value="NC_021915.1"/>
</dbReference>
<feature type="transmembrane region" description="Helical" evidence="1">
    <location>
        <begin position="46"/>
        <end position="64"/>
    </location>
</feature>
<dbReference type="PATRIC" id="fig|1224163.3.peg.1846"/>
<evidence type="ECO:0008006" key="4">
    <source>
        <dbReference type="Google" id="ProtNLM"/>
    </source>
</evidence>
<evidence type="ECO:0000313" key="2">
    <source>
        <dbReference type="EMBL" id="AGS35309.1"/>
    </source>
</evidence>
<proteinExistence type="predicted"/>
<sequence length="165" mass="18157">MTHHDRHLRDQIAATWGDHTHQSPGATSASAAERLKKYRPTALKKTASWISVGFAAIALLTSFTDGGYTGGDMVRYLLGSVLLVAMLALPGAYWLLRNNSDQLTVQGWVEREKSREQLAHMLVGRERDLLGQPDPPPLLPKRRWGMVIAVMFVLMILGGTALPTA</sequence>
<feature type="transmembrane region" description="Helical" evidence="1">
    <location>
        <begin position="76"/>
        <end position="96"/>
    </location>
</feature>
<keyword evidence="1" id="KW-1133">Transmembrane helix</keyword>
<dbReference type="Proteomes" id="UP000015388">
    <property type="component" value="Chromosome"/>
</dbReference>
<keyword evidence="1" id="KW-0812">Transmembrane</keyword>
<dbReference type="eggNOG" id="ENOG5032A8Z">
    <property type="taxonomic scope" value="Bacteria"/>
</dbReference>
<evidence type="ECO:0000256" key="1">
    <source>
        <dbReference type="SAM" id="Phobius"/>
    </source>
</evidence>
<feature type="transmembrane region" description="Helical" evidence="1">
    <location>
        <begin position="144"/>
        <end position="162"/>
    </location>
</feature>
<dbReference type="HOGENOM" id="CLU_122753_0_0_11"/>
<keyword evidence="3" id="KW-1185">Reference proteome</keyword>
<keyword evidence="1" id="KW-0472">Membrane</keyword>
<reference evidence="2 3" key="1">
    <citation type="submission" date="2012-11" db="EMBL/GenBank/DDBJ databases">
        <title>The complete genome sequence of Corynebacterium maris Coryn-1 (=DSM 45190).</title>
        <authorList>
            <person name="Schaffert L."/>
            <person name="Albersmeier A."/>
            <person name="Kalinowski J."/>
            <person name="Ruckert C."/>
        </authorList>
    </citation>
    <scope>NUCLEOTIDE SEQUENCE [LARGE SCALE GENOMIC DNA]</scope>
    <source>
        <strain evidence="3">Coryn-1</strain>
    </source>
</reference>
<dbReference type="EMBL" id="CP003924">
    <property type="protein sequence ID" value="AGS35309.1"/>
    <property type="molecule type" value="Genomic_DNA"/>
</dbReference>
<dbReference type="AlphaFoldDB" id="S5SVR0"/>
<dbReference type="KEGG" id="cmd:B841_09180"/>
<evidence type="ECO:0000313" key="3">
    <source>
        <dbReference type="Proteomes" id="UP000015388"/>
    </source>
</evidence>
<dbReference type="STRING" id="1224163.B841_09180"/>